<evidence type="ECO:0000256" key="2">
    <source>
        <dbReference type="ARBA" id="ARBA00022491"/>
    </source>
</evidence>
<keyword evidence="5" id="KW-0539">Nucleus</keyword>
<dbReference type="AlphaFoldDB" id="A0A9N9BTK1"/>
<proteinExistence type="predicted"/>
<feature type="compositionally biased region" description="Polar residues" evidence="6">
    <location>
        <begin position="23"/>
        <end position="36"/>
    </location>
</feature>
<dbReference type="GO" id="GO:0005262">
    <property type="term" value="F:calcium channel activity"/>
    <property type="evidence" value="ECO:0007669"/>
    <property type="project" value="InterPro"/>
</dbReference>
<evidence type="ECO:0000313" key="9">
    <source>
        <dbReference type="Proteomes" id="UP000789570"/>
    </source>
</evidence>
<dbReference type="Pfam" id="PF12929">
    <property type="entry name" value="Mid1"/>
    <property type="match status" value="1"/>
</dbReference>
<evidence type="ECO:0000256" key="1">
    <source>
        <dbReference type="ARBA" id="ARBA00004123"/>
    </source>
</evidence>
<evidence type="ECO:0000256" key="7">
    <source>
        <dbReference type="SAM" id="Phobius"/>
    </source>
</evidence>
<dbReference type="GO" id="GO:0005654">
    <property type="term" value="C:nucleoplasm"/>
    <property type="evidence" value="ECO:0007669"/>
    <property type="project" value="UniProtKB-ARBA"/>
</dbReference>
<dbReference type="InterPro" id="IPR024338">
    <property type="entry name" value="MID1/Yam8"/>
</dbReference>
<dbReference type="PANTHER" id="PTHR39142:SF1">
    <property type="entry name" value="AEL197CP"/>
    <property type="match status" value="1"/>
</dbReference>
<keyword evidence="4" id="KW-0804">Transcription</keyword>
<keyword evidence="7" id="KW-0472">Membrane</keyword>
<feature type="transmembrane region" description="Helical" evidence="7">
    <location>
        <begin position="698"/>
        <end position="720"/>
    </location>
</feature>
<dbReference type="GO" id="GO:0098703">
    <property type="term" value="P:calcium ion import across plasma membrane"/>
    <property type="evidence" value="ECO:0007669"/>
    <property type="project" value="InterPro"/>
</dbReference>
<dbReference type="Proteomes" id="UP000789570">
    <property type="component" value="Unassembled WGS sequence"/>
</dbReference>
<keyword evidence="3" id="KW-0805">Transcription regulation</keyword>
<dbReference type="Pfam" id="PF08598">
    <property type="entry name" value="Sds3"/>
    <property type="match status" value="1"/>
</dbReference>
<comment type="subcellular location">
    <subcellularLocation>
        <location evidence="1">Nucleus</location>
    </subcellularLocation>
</comment>
<reference evidence="8" key="1">
    <citation type="submission" date="2021-06" db="EMBL/GenBank/DDBJ databases">
        <authorList>
            <person name="Kallberg Y."/>
            <person name="Tangrot J."/>
            <person name="Rosling A."/>
        </authorList>
    </citation>
    <scope>NUCLEOTIDE SEQUENCE</scope>
    <source>
        <strain evidence="8">UK204</strain>
    </source>
</reference>
<gene>
    <name evidence="8" type="ORF">FCALED_LOCUS7282</name>
</gene>
<name>A0A9N9BTK1_9GLOM</name>
<dbReference type="GO" id="GO:0010468">
    <property type="term" value="P:regulation of gene expression"/>
    <property type="evidence" value="ECO:0007669"/>
    <property type="project" value="UniProtKB-ARBA"/>
</dbReference>
<keyword evidence="2" id="KW-0678">Repressor</keyword>
<evidence type="ECO:0000313" key="8">
    <source>
        <dbReference type="EMBL" id="CAG8574849.1"/>
    </source>
</evidence>
<feature type="compositionally biased region" description="Basic and acidic residues" evidence="6">
    <location>
        <begin position="83"/>
        <end position="99"/>
    </location>
</feature>
<feature type="region of interest" description="Disordered" evidence="6">
    <location>
        <begin position="1"/>
        <end position="99"/>
    </location>
</feature>
<protein>
    <submittedName>
        <fullName evidence="8">1873_t:CDS:1</fullName>
    </submittedName>
</protein>
<sequence>MPPSAHKASEKALNAKRAKRQTATKPNYFEGNSSDIDSPEDYDPMMTDTAFDGGDPEFGIEPMRIDEDESMKRYDEREEGEVSEEHRETAVDQKKEKKRQEIIDRIEKLQKEFNSKKDEIFKDSIRQIDYDIRAMREGTHPEYEERLQQLIDRREQTLEKAKLYKNYRLGCVEKMFDAETRQVEEDYMLEKQGLKEQMLADMDERRKKLKEDYESFDITSDAAMDGNPRYHPQRKLRARQKEDTEVKVKKPKAQPNKTILAKLEGIKNGWLSTGSNVNYAFDREINPLGLSLFAFSTNSTTKISSNDKIFITVTTCKAPLPNLNKKPKSPPAEQLEIWISTKLKNPGPTIIENGGGGVKYKLNEGYLKVVIPNENKNGLYIGVFAPKLSDDYFGHYWFQIGASTKDFLHKIPTVKGLILDDTDSTNALFRTVNISSKQPFYDVTFVEHKFVDGISQSLCAYTENRLNSKNVSYTTRELYGSFQSLITISNLKNGTKYSVLVKEESVNNPKFFVPMAFQTQSQSNCMIIKDLKFCDKVSYSVPKTISKTTEQELAIGYDNLAESYFNNFKLTIDQYPCDDPRSKYSLVRNCNDCKEAYKDWICAITIPRCANEDSIYGNERNKSRVEVSDETMKIDQPFVELPPCIDLCYNITRSCPESFGFSCPKSSNSTISTYGDIIDSQYLTCNSLGMDFSSISNLAIWFSIQWTLILLVIGFTILIVGI</sequence>
<dbReference type="EMBL" id="CAJVPQ010001901">
    <property type="protein sequence ID" value="CAG8574849.1"/>
    <property type="molecule type" value="Genomic_DNA"/>
</dbReference>
<accession>A0A9N9BTK1</accession>
<keyword evidence="7" id="KW-0812">Transmembrane</keyword>
<keyword evidence="7" id="KW-1133">Transmembrane helix</keyword>
<evidence type="ECO:0000256" key="3">
    <source>
        <dbReference type="ARBA" id="ARBA00023015"/>
    </source>
</evidence>
<keyword evidence="9" id="KW-1185">Reference proteome</keyword>
<dbReference type="PANTHER" id="PTHR39142">
    <property type="entry name" value="MID1P"/>
    <property type="match status" value="1"/>
</dbReference>
<dbReference type="SMART" id="SM01401">
    <property type="entry name" value="Sds3"/>
    <property type="match status" value="1"/>
</dbReference>
<comment type="caution">
    <text evidence="8">The sequence shown here is derived from an EMBL/GenBank/DDBJ whole genome shotgun (WGS) entry which is preliminary data.</text>
</comment>
<organism evidence="8 9">
    <name type="scientific">Funneliformis caledonium</name>
    <dbReference type="NCBI Taxonomy" id="1117310"/>
    <lineage>
        <taxon>Eukaryota</taxon>
        <taxon>Fungi</taxon>
        <taxon>Fungi incertae sedis</taxon>
        <taxon>Mucoromycota</taxon>
        <taxon>Glomeromycotina</taxon>
        <taxon>Glomeromycetes</taxon>
        <taxon>Glomerales</taxon>
        <taxon>Glomeraceae</taxon>
        <taxon>Funneliformis</taxon>
    </lineage>
</organism>
<dbReference type="InterPro" id="IPR013907">
    <property type="entry name" value="Sds3"/>
</dbReference>
<evidence type="ECO:0000256" key="5">
    <source>
        <dbReference type="ARBA" id="ARBA00023242"/>
    </source>
</evidence>
<evidence type="ECO:0000256" key="4">
    <source>
        <dbReference type="ARBA" id="ARBA00023163"/>
    </source>
</evidence>
<dbReference type="OrthoDB" id="5405745at2759"/>
<evidence type="ECO:0000256" key="6">
    <source>
        <dbReference type="SAM" id="MobiDB-lite"/>
    </source>
</evidence>